<dbReference type="InterPro" id="IPR022689">
    <property type="entry name" value="Iron_dep_repressor"/>
</dbReference>
<keyword evidence="4" id="KW-0804">Transcription</keyword>
<evidence type="ECO:0000256" key="3">
    <source>
        <dbReference type="ARBA" id="ARBA00023125"/>
    </source>
</evidence>
<dbReference type="GO" id="GO:0003677">
    <property type="term" value="F:DNA binding"/>
    <property type="evidence" value="ECO:0007669"/>
    <property type="project" value="UniProtKB-KW"/>
</dbReference>
<evidence type="ECO:0000256" key="2">
    <source>
        <dbReference type="ARBA" id="ARBA00023015"/>
    </source>
</evidence>
<dbReference type="GO" id="GO:0046914">
    <property type="term" value="F:transition metal ion binding"/>
    <property type="evidence" value="ECO:0007669"/>
    <property type="project" value="InterPro"/>
</dbReference>
<dbReference type="InterPro" id="IPR001367">
    <property type="entry name" value="Fe_dep_repressor"/>
</dbReference>
<dbReference type="Pfam" id="PF02742">
    <property type="entry name" value="Fe_dep_repr_C"/>
    <property type="match status" value="1"/>
</dbReference>
<dbReference type="GO" id="GO:0046983">
    <property type="term" value="F:protein dimerization activity"/>
    <property type="evidence" value="ECO:0007669"/>
    <property type="project" value="InterPro"/>
</dbReference>
<dbReference type="PANTHER" id="PTHR33238:SF7">
    <property type="entry name" value="IRON-DEPENDENT TRANSCRIPTIONAL REGULATOR"/>
    <property type="match status" value="1"/>
</dbReference>
<dbReference type="InterPro" id="IPR036390">
    <property type="entry name" value="WH_DNA-bd_sf"/>
</dbReference>
<dbReference type="EMBL" id="VLKI01000001">
    <property type="protein sequence ID" value="TWH90747.1"/>
    <property type="molecule type" value="Genomic_DNA"/>
</dbReference>
<dbReference type="Gene3D" id="1.10.10.10">
    <property type="entry name" value="Winged helix-like DNA-binding domain superfamily/Winged helix DNA-binding domain"/>
    <property type="match status" value="1"/>
</dbReference>
<feature type="domain" description="HTH dtxR-type" evidence="5">
    <location>
        <begin position="29"/>
        <end position="79"/>
    </location>
</feature>
<evidence type="ECO:0000256" key="1">
    <source>
        <dbReference type="ARBA" id="ARBA00007871"/>
    </source>
</evidence>
<comment type="caution">
    <text evidence="6">The sequence shown here is derived from an EMBL/GenBank/DDBJ whole genome shotgun (WGS) entry which is preliminary data.</text>
</comment>
<dbReference type="Proteomes" id="UP000318667">
    <property type="component" value="Unassembled WGS sequence"/>
</dbReference>
<dbReference type="PANTHER" id="PTHR33238">
    <property type="entry name" value="IRON (METAL) DEPENDENT REPRESSOR, DTXR FAMILY"/>
    <property type="match status" value="1"/>
</dbReference>
<evidence type="ECO:0000313" key="6">
    <source>
        <dbReference type="EMBL" id="TWH90747.1"/>
    </source>
</evidence>
<dbReference type="InterPro" id="IPR050536">
    <property type="entry name" value="DtxR_MntR_Metal-Reg"/>
</dbReference>
<keyword evidence="2" id="KW-0805">Transcription regulation</keyword>
<dbReference type="InterPro" id="IPR022687">
    <property type="entry name" value="HTH_DTXR"/>
</dbReference>
<dbReference type="SUPFAM" id="SSF46785">
    <property type="entry name" value="Winged helix' DNA-binding domain"/>
    <property type="match status" value="1"/>
</dbReference>
<comment type="similarity">
    <text evidence="1">Belongs to the DtxR/MntR family.</text>
</comment>
<sequence>MLILSTLLIKEMKVNVLEPKSIKKYIIEIYKLERKYGHATISDIAGLLNVTVSSASKMVAKLKKQDFVNFKPYRTVTLTKKGLEIGNQLENTNKILVEFYKYIGIEEEKIPQEVKEIEVYINPEVVTKIKRFLETKVKNA</sequence>
<keyword evidence="3" id="KW-0238">DNA-binding</keyword>
<dbReference type="InterPro" id="IPR036388">
    <property type="entry name" value="WH-like_DNA-bd_sf"/>
</dbReference>
<dbReference type="GO" id="GO:0003700">
    <property type="term" value="F:DNA-binding transcription factor activity"/>
    <property type="evidence" value="ECO:0007669"/>
    <property type="project" value="InterPro"/>
</dbReference>
<protein>
    <submittedName>
        <fullName evidence="6">DtxR family iron (Metal) dependent repressor</fullName>
    </submittedName>
</protein>
<organism evidence="6 7">
    <name type="scientific">Cytobacillus oceanisediminis</name>
    <dbReference type="NCBI Taxonomy" id="665099"/>
    <lineage>
        <taxon>Bacteria</taxon>
        <taxon>Bacillati</taxon>
        <taxon>Bacillota</taxon>
        <taxon>Bacilli</taxon>
        <taxon>Bacillales</taxon>
        <taxon>Bacillaceae</taxon>
        <taxon>Cytobacillus</taxon>
    </lineage>
</organism>
<gene>
    <name evidence="6" type="ORF">IQ19_00196</name>
</gene>
<evidence type="ECO:0000313" key="7">
    <source>
        <dbReference type="Proteomes" id="UP000318667"/>
    </source>
</evidence>
<dbReference type="InterPro" id="IPR036421">
    <property type="entry name" value="Fe_dep_repressor_sf"/>
</dbReference>
<dbReference type="PROSITE" id="PS50944">
    <property type="entry name" value="HTH_DTXR"/>
    <property type="match status" value="1"/>
</dbReference>
<name>A0A562K5R8_9BACI</name>
<evidence type="ECO:0000259" key="5">
    <source>
        <dbReference type="PROSITE" id="PS50944"/>
    </source>
</evidence>
<reference evidence="6 7" key="1">
    <citation type="journal article" date="2015" name="Stand. Genomic Sci.">
        <title>Genomic Encyclopedia of Bacterial and Archaeal Type Strains, Phase III: the genomes of soil and plant-associated and newly described type strains.</title>
        <authorList>
            <person name="Whitman W.B."/>
            <person name="Woyke T."/>
            <person name="Klenk H.P."/>
            <person name="Zhou Y."/>
            <person name="Lilburn T.G."/>
            <person name="Beck B.J."/>
            <person name="De Vos P."/>
            <person name="Vandamme P."/>
            <person name="Eisen J.A."/>
            <person name="Garrity G."/>
            <person name="Hugenholtz P."/>
            <person name="Kyrpides N.C."/>
        </authorList>
    </citation>
    <scope>NUCLEOTIDE SEQUENCE [LARGE SCALE GENOMIC DNA]</scope>
    <source>
        <strain evidence="6 7">CGMCC 1.10115</strain>
    </source>
</reference>
<dbReference type="Gene3D" id="1.10.60.10">
    <property type="entry name" value="Iron dependent repressor, metal binding and dimerisation domain"/>
    <property type="match status" value="1"/>
</dbReference>
<dbReference type="SMART" id="SM00529">
    <property type="entry name" value="HTH_DTXR"/>
    <property type="match status" value="1"/>
</dbReference>
<proteinExistence type="inferred from homology"/>
<evidence type="ECO:0000256" key="4">
    <source>
        <dbReference type="ARBA" id="ARBA00023163"/>
    </source>
</evidence>
<accession>A0A562K5R8</accession>
<dbReference type="AlphaFoldDB" id="A0A562K5R8"/>
<keyword evidence="7" id="KW-1185">Reference proteome</keyword>
<dbReference type="Pfam" id="PF01325">
    <property type="entry name" value="Fe_dep_repress"/>
    <property type="match status" value="1"/>
</dbReference>